<protein>
    <submittedName>
        <fullName evidence="7">Mono/diheme cytochrome c family protein</fullName>
    </submittedName>
</protein>
<dbReference type="InterPro" id="IPR051459">
    <property type="entry name" value="Cytochrome_c-type_DH"/>
</dbReference>
<keyword evidence="5" id="KW-0732">Signal</keyword>
<evidence type="ECO:0000256" key="2">
    <source>
        <dbReference type="ARBA" id="ARBA00022723"/>
    </source>
</evidence>
<feature type="chain" id="PRO_5016419239" evidence="5">
    <location>
        <begin position="26"/>
        <end position="254"/>
    </location>
</feature>
<keyword evidence="1 4" id="KW-0349">Heme</keyword>
<dbReference type="GO" id="GO:0009055">
    <property type="term" value="F:electron transfer activity"/>
    <property type="evidence" value="ECO:0007669"/>
    <property type="project" value="InterPro"/>
</dbReference>
<name>A0A316H489_9RHOB</name>
<evidence type="ECO:0000256" key="5">
    <source>
        <dbReference type="SAM" id="SignalP"/>
    </source>
</evidence>
<dbReference type="PANTHER" id="PTHR35008">
    <property type="entry name" value="BLL4482 PROTEIN-RELATED"/>
    <property type="match status" value="1"/>
</dbReference>
<feature type="domain" description="Cytochrome c" evidence="6">
    <location>
        <begin position="144"/>
        <end position="229"/>
    </location>
</feature>
<dbReference type="PROSITE" id="PS51007">
    <property type="entry name" value="CYTC"/>
    <property type="match status" value="2"/>
</dbReference>
<dbReference type="OrthoDB" id="9779283at2"/>
<feature type="domain" description="Cytochrome c" evidence="6">
    <location>
        <begin position="32"/>
        <end position="108"/>
    </location>
</feature>
<accession>A0A316H489</accession>
<organism evidence="7 8">
    <name type="scientific">Roseicyclus mahoneyensis</name>
    <dbReference type="NCBI Taxonomy" id="164332"/>
    <lineage>
        <taxon>Bacteria</taxon>
        <taxon>Pseudomonadati</taxon>
        <taxon>Pseudomonadota</taxon>
        <taxon>Alphaproteobacteria</taxon>
        <taxon>Rhodobacterales</taxon>
        <taxon>Roseobacteraceae</taxon>
        <taxon>Roseicyclus</taxon>
    </lineage>
</organism>
<evidence type="ECO:0000259" key="6">
    <source>
        <dbReference type="PROSITE" id="PS51007"/>
    </source>
</evidence>
<evidence type="ECO:0000256" key="1">
    <source>
        <dbReference type="ARBA" id="ARBA00022617"/>
    </source>
</evidence>
<dbReference type="AlphaFoldDB" id="A0A316H489"/>
<dbReference type="RefSeq" id="WP_109664796.1">
    <property type="nucleotide sequence ID" value="NZ_QGGW01000001.1"/>
</dbReference>
<gene>
    <name evidence="7" type="ORF">C7455_101409</name>
</gene>
<evidence type="ECO:0000256" key="3">
    <source>
        <dbReference type="ARBA" id="ARBA00023004"/>
    </source>
</evidence>
<dbReference type="InterPro" id="IPR036909">
    <property type="entry name" value="Cyt_c-like_dom_sf"/>
</dbReference>
<dbReference type="PANTHER" id="PTHR35008:SF4">
    <property type="entry name" value="BLL4482 PROTEIN"/>
    <property type="match status" value="1"/>
</dbReference>
<evidence type="ECO:0000313" key="8">
    <source>
        <dbReference type="Proteomes" id="UP000245708"/>
    </source>
</evidence>
<evidence type="ECO:0000256" key="4">
    <source>
        <dbReference type="PROSITE-ProRule" id="PRU00433"/>
    </source>
</evidence>
<dbReference type="InterPro" id="IPR009056">
    <property type="entry name" value="Cyt_c-like_dom"/>
</dbReference>
<dbReference type="GO" id="GO:0046872">
    <property type="term" value="F:metal ion binding"/>
    <property type="evidence" value="ECO:0007669"/>
    <property type="project" value="UniProtKB-KW"/>
</dbReference>
<dbReference type="SUPFAM" id="SSF46626">
    <property type="entry name" value="Cytochrome c"/>
    <property type="match status" value="2"/>
</dbReference>
<reference evidence="7 8" key="1">
    <citation type="submission" date="2018-05" db="EMBL/GenBank/DDBJ databases">
        <title>Genomic Encyclopedia of Type Strains, Phase IV (KMG-IV): sequencing the most valuable type-strain genomes for metagenomic binning, comparative biology and taxonomic classification.</title>
        <authorList>
            <person name="Goeker M."/>
        </authorList>
    </citation>
    <scope>NUCLEOTIDE SEQUENCE [LARGE SCALE GENOMIC DNA]</scope>
    <source>
        <strain evidence="7 8">DSM 16097</strain>
    </source>
</reference>
<sequence>MGLTHARTMTAVALAASILAPAARAQGADGANALAAGQTLYEANCAICHQSSGAGRPPAFPDLRGNDILADPYVLVSKVAQGLGNMPPFPTLTAEEIAALATYVGSAWGNSYGAPTEAEVAEILADFDPPMAPRSIWDGVYTEAQAERGAQVYRAPCGICHGTRLNGAPDDNDMIPGPALARHNFLRIWDGRSLGMLYTYTISTMPQSNPGFLPPEDYAAIIAHMLAVTGAPPGDAELPADAWELGHIQILPAP</sequence>
<feature type="signal peptide" evidence="5">
    <location>
        <begin position="1"/>
        <end position="25"/>
    </location>
</feature>
<keyword evidence="8" id="KW-1185">Reference proteome</keyword>
<dbReference type="Pfam" id="PF13442">
    <property type="entry name" value="Cytochrome_CBB3"/>
    <property type="match status" value="2"/>
</dbReference>
<dbReference type="Proteomes" id="UP000245708">
    <property type="component" value="Unassembled WGS sequence"/>
</dbReference>
<dbReference type="GO" id="GO:0020037">
    <property type="term" value="F:heme binding"/>
    <property type="evidence" value="ECO:0007669"/>
    <property type="project" value="InterPro"/>
</dbReference>
<dbReference type="EMBL" id="QGGW01000001">
    <property type="protein sequence ID" value="PWK62383.1"/>
    <property type="molecule type" value="Genomic_DNA"/>
</dbReference>
<comment type="caution">
    <text evidence="7">The sequence shown here is derived from an EMBL/GenBank/DDBJ whole genome shotgun (WGS) entry which is preliminary data.</text>
</comment>
<evidence type="ECO:0000313" key="7">
    <source>
        <dbReference type="EMBL" id="PWK62383.1"/>
    </source>
</evidence>
<keyword evidence="2 4" id="KW-0479">Metal-binding</keyword>
<dbReference type="Gene3D" id="1.10.760.10">
    <property type="entry name" value="Cytochrome c-like domain"/>
    <property type="match status" value="2"/>
</dbReference>
<proteinExistence type="predicted"/>
<keyword evidence="3 4" id="KW-0408">Iron</keyword>